<dbReference type="AlphaFoldDB" id="L9Z2Q0"/>
<organism evidence="1 2">
    <name type="scientific">Natrinema gari JCM 14663</name>
    <dbReference type="NCBI Taxonomy" id="1230459"/>
    <lineage>
        <taxon>Archaea</taxon>
        <taxon>Methanobacteriati</taxon>
        <taxon>Methanobacteriota</taxon>
        <taxon>Stenosarchaea group</taxon>
        <taxon>Halobacteria</taxon>
        <taxon>Halobacteriales</taxon>
        <taxon>Natrialbaceae</taxon>
        <taxon>Natrinema</taxon>
    </lineage>
</organism>
<dbReference type="EMBL" id="AOIJ01000048">
    <property type="protein sequence ID" value="ELY80181.1"/>
    <property type="molecule type" value="Genomic_DNA"/>
</dbReference>
<keyword evidence="2" id="KW-1185">Reference proteome</keyword>
<accession>L9Z2Q0</accession>
<reference evidence="1 2" key="1">
    <citation type="journal article" date="2014" name="PLoS Genet.">
        <title>Phylogenetically driven sequencing of extremely halophilic archaea reveals strategies for static and dynamic osmo-response.</title>
        <authorList>
            <person name="Becker E.A."/>
            <person name="Seitzer P.M."/>
            <person name="Tritt A."/>
            <person name="Larsen D."/>
            <person name="Krusor M."/>
            <person name="Yao A.I."/>
            <person name="Wu D."/>
            <person name="Madern D."/>
            <person name="Eisen J.A."/>
            <person name="Darling A.E."/>
            <person name="Facciotti M.T."/>
        </authorList>
    </citation>
    <scope>NUCLEOTIDE SEQUENCE [LARGE SCALE GENOMIC DNA]</scope>
    <source>
        <strain evidence="1 2">JCM 14663</strain>
    </source>
</reference>
<proteinExistence type="predicted"/>
<name>L9Z2Q0_9EURY</name>
<gene>
    <name evidence="1" type="ORF">C486_09255</name>
</gene>
<comment type="caution">
    <text evidence="1">The sequence shown here is derived from an EMBL/GenBank/DDBJ whole genome shotgun (WGS) entry which is preliminary data.</text>
</comment>
<dbReference type="PATRIC" id="fig|1230459.4.peg.1848"/>
<evidence type="ECO:0000313" key="2">
    <source>
        <dbReference type="Proteomes" id="UP000011592"/>
    </source>
</evidence>
<evidence type="ECO:0000313" key="1">
    <source>
        <dbReference type="EMBL" id="ELY80181.1"/>
    </source>
</evidence>
<protein>
    <submittedName>
        <fullName evidence="1">Fe3-hydroxamate ABC transporter periplasmic protein</fullName>
    </submittedName>
</protein>
<sequence length="81" mass="8797">MRRRDERRREPHRALAGCISGSDTSEIGTGSYTVSMGPMGEVEFDGIPEDAFVAFPQYADMGFALGGGQTLGLQNHDRFGD</sequence>
<dbReference type="Proteomes" id="UP000011592">
    <property type="component" value="Unassembled WGS sequence"/>
</dbReference>